<dbReference type="KEGG" id="fsc:FSU_3246"/>
<dbReference type="AlphaFoldDB" id="C9RN09"/>
<dbReference type="InterPro" id="IPR055259">
    <property type="entry name" value="YkvP/CgeB_Glyco_trans-like"/>
</dbReference>
<dbReference type="HOGENOM" id="CLU_072270_0_0_0"/>
<dbReference type="KEGG" id="fsu:Fisuc_2678"/>
<sequence>MKIAIVGAQGVDSFESNLKEAFVYCGHDCDIFDIYGGSFYWKGHLGFYTKTLDKLARAYNDYYDRNVFKRLANRVNDYNPDLILCVYRFIHPVFVNLVKKKGRKVVHINPDQITTLEYQQVFASDYDAWFVKDPYMQRFMSANMHLNVFRYNEAFNKRSHVKPTISKEACEKEVDIDVMTYGTFYPYRTRMIKCLLDNDINVKIFGVVPHRFYNHEVDVANQHKYITGPEKSKLLYGSKIVFNNLHYAEIEGVNCRFFEANGSGAFQLCDYRPVLKELLPIDPELVSFKNVNEAIEKISYYLNHPEQRYDIVTKVYNHFQEKYSYDNLIVYIMENSFK</sequence>
<protein>
    <submittedName>
        <fullName evidence="3">Conserved domain protein</fullName>
    </submittedName>
</protein>
<evidence type="ECO:0000259" key="1">
    <source>
        <dbReference type="Pfam" id="PF13524"/>
    </source>
</evidence>
<organism evidence="3 4">
    <name type="scientific">Fibrobacter succinogenes (strain ATCC 19169 / S85)</name>
    <dbReference type="NCBI Taxonomy" id="59374"/>
    <lineage>
        <taxon>Bacteria</taxon>
        <taxon>Pseudomonadati</taxon>
        <taxon>Fibrobacterota</taxon>
        <taxon>Fibrobacteria</taxon>
        <taxon>Fibrobacterales</taxon>
        <taxon>Fibrobacteraceae</taxon>
        <taxon>Fibrobacter</taxon>
    </lineage>
</organism>
<evidence type="ECO:0000313" key="3">
    <source>
        <dbReference type="EMBL" id="ADL25195.1"/>
    </source>
</evidence>
<evidence type="ECO:0000313" key="4">
    <source>
        <dbReference type="Proteomes" id="UP000000517"/>
    </source>
</evidence>
<gene>
    <name evidence="2" type="ordered locus">Fisuc_2678</name>
    <name evidence="3" type="ordered locus">FSU_3246</name>
</gene>
<evidence type="ECO:0000313" key="2">
    <source>
        <dbReference type="EMBL" id="ACX76261.1"/>
    </source>
</evidence>
<dbReference type="eggNOG" id="COG4641">
    <property type="taxonomic scope" value="Bacteria"/>
</dbReference>
<accession>C9RN09</accession>
<dbReference type="Proteomes" id="UP000000517">
    <property type="component" value="Chromosome"/>
</dbReference>
<dbReference type="SUPFAM" id="SSF53756">
    <property type="entry name" value="UDP-Glycosyltransferase/glycogen phosphorylase"/>
    <property type="match status" value="1"/>
</dbReference>
<keyword evidence="5" id="KW-1185">Reference proteome</keyword>
<dbReference type="RefSeq" id="WP_014547274.1">
    <property type="nucleotide sequence ID" value="NC_013410.1"/>
</dbReference>
<dbReference type="Proteomes" id="UP000001497">
    <property type="component" value="Chromosome"/>
</dbReference>
<feature type="domain" description="Spore protein YkvP/CgeB glycosyl transferase-like" evidence="1">
    <location>
        <begin position="190"/>
        <end position="333"/>
    </location>
</feature>
<name>C9RN09_FIBSS</name>
<reference evidence="4" key="2">
    <citation type="submission" date="2010-08" db="EMBL/GenBank/DDBJ databases">
        <title>Complete sequence of Fibrobacter succinogenes subsp. succinogenes S85.</title>
        <authorList>
            <person name="Durkin A.S."/>
            <person name="Nelson K.E."/>
            <person name="Morrison M."/>
            <person name="Forsberg C.W."/>
            <person name="Wilson D.B."/>
            <person name="Russell J.B."/>
            <person name="Cann I.K.O."/>
            <person name="Mackie R.I."/>
            <person name="White B.A."/>
        </authorList>
    </citation>
    <scope>NUCLEOTIDE SEQUENCE [LARGE SCALE GENOMIC DNA]</scope>
    <source>
        <strain evidence="4">ATCC 19169 / S85</strain>
    </source>
</reference>
<reference evidence="3" key="3">
    <citation type="submission" date="2010-08" db="EMBL/GenBank/DDBJ databases">
        <authorList>
            <person name="Durkin A.S."/>
            <person name="Nelson K.E."/>
            <person name="Morrison M."/>
            <person name="Forsberg C.W."/>
            <person name="Wilson D.B."/>
            <person name="Russell J.B."/>
            <person name="Cann I.K.O."/>
            <person name="Mackie R.I."/>
            <person name="White B.A."/>
        </authorList>
    </citation>
    <scope>NUCLEOTIDE SEQUENCE</scope>
    <source>
        <strain evidence="3">S85</strain>
    </source>
</reference>
<proteinExistence type="predicted"/>
<dbReference type="OrthoDB" id="7872161at2"/>
<dbReference type="Pfam" id="PF13524">
    <property type="entry name" value="Glyco_trans_1_2"/>
    <property type="match status" value="1"/>
</dbReference>
<dbReference type="EMBL" id="CP002158">
    <property type="protein sequence ID" value="ADL25195.1"/>
    <property type="molecule type" value="Genomic_DNA"/>
</dbReference>
<dbReference type="PATRIC" id="fig|59374.8.peg.3105"/>
<reference evidence="2 5" key="1">
    <citation type="submission" date="2009-10" db="EMBL/GenBank/DDBJ databases">
        <title>Complete sequence of Fibrobacter succinogenes subsp. succinogenes S85.</title>
        <authorList>
            <consortium name="US DOE Joint Genome Institute"/>
            <person name="Lucas S."/>
            <person name="Copeland A."/>
            <person name="Lapidus A."/>
            <person name="Glavina del Rio T."/>
            <person name="Tice H."/>
            <person name="Bruce D."/>
            <person name="Goodwin L."/>
            <person name="Pitluck S."/>
            <person name="Chertkov O."/>
            <person name="Detter J.C."/>
            <person name="Han C."/>
            <person name="Tapia R."/>
            <person name="Larimer F."/>
            <person name="Land M."/>
            <person name="Hauser L."/>
            <person name="Kyrpides N."/>
            <person name="Mikhailova N."/>
            <person name="Weimer P.J."/>
            <person name="Stevenson D.M."/>
            <person name="Boyum J."/>
            <person name="Brumm P.I."/>
            <person name="Mead D."/>
        </authorList>
    </citation>
    <scope>NUCLEOTIDE SEQUENCE [LARGE SCALE GENOMIC DNA]</scope>
    <source>
        <strain evidence="5">ATCC 19169 / S85</strain>
        <strain evidence="2">S85</strain>
    </source>
</reference>
<dbReference type="EMBL" id="CP001792">
    <property type="protein sequence ID" value="ACX76261.1"/>
    <property type="molecule type" value="Genomic_DNA"/>
</dbReference>
<dbReference type="STRING" id="59374.FSU_3246"/>
<evidence type="ECO:0000313" key="5">
    <source>
        <dbReference type="Proteomes" id="UP000001497"/>
    </source>
</evidence>